<keyword evidence="2" id="KW-0472">Membrane</keyword>
<dbReference type="InterPro" id="IPR016035">
    <property type="entry name" value="Acyl_Trfase/lysoPLipase"/>
</dbReference>
<feature type="transmembrane region" description="Helical" evidence="2">
    <location>
        <begin position="202"/>
        <end position="223"/>
    </location>
</feature>
<gene>
    <name evidence="4" type="ORF">JI741_19535</name>
</gene>
<feature type="domain" description="PNPLA" evidence="3">
    <location>
        <begin position="555"/>
        <end position="772"/>
    </location>
</feature>
<dbReference type="SUPFAM" id="SSF52151">
    <property type="entry name" value="FabD/lysophospholipase-like"/>
    <property type="match status" value="1"/>
</dbReference>
<dbReference type="RefSeq" id="WP_202012781.1">
    <property type="nucleotide sequence ID" value="NZ_JAERRB010000007.1"/>
</dbReference>
<feature type="transmembrane region" description="Helical" evidence="2">
    <location>
        <begin position="311"/>
        <end position="329"/>
    </location>
</feature>
<dbReference type="InterPro" id="IPR002641">
    <property type="entry name" value="PNPLA_dom"/>
</dbReference>
<feature type="transmembrane region" description="Helical" evidence="2">
    <location>
        <begin position="336"/>
        <end position="355"/>
    </location>
</feature>
<dbReference type="EMBL" id="JAERRB010000007">
    <property type="protein sequence ID" value="MBL0743434.1"/>
    <property type="molecule type" value="Genomic_DNA"/>
</dbReference>
<comment type="caution">
    <text evidence="4">The sequence shown here is derived from an EMBL/GenBank/DDBJ whole genome shotgun (WGS) entry which is preliminary data.</text>
</comment>
<accession>A0ABS1KVP1</accession>
<feature type="transmembrane region" description="Helical" evidence="2">
    <location>
        <begin position="285"/>
        <end position="305"/>
    </location>
</feature>
<reference evidence="4 5" key="1">
    <citation type="submission" date="2021-01" db="EMBL/GenBank/DDBJ databases">
        <title>Chryseolinea sp. Jin1 Genome sequencing and assembly.</title>
        <authorList>
            <person name="Kim I."/>
        </authorList>
    </citation>
    <scope>NUCLEOTIDE SEQUENCE [LARGE SCALE GENOMIC DNA]</scope>
    <source>
        <strain evidence="4 5">Jin1</strain>
    </source>
</reference>
<feature type="transmembrane region" description="Helical" evidence="2">
    <location>
        <begin position="481"/>
        <end position="498"/>
    </location>
</feature>
<evidence type="ECO:0000256" key="1">
    <source>
        <dbReference type="ARBA" id="ARBA00023098"/>
    </source>
</evidence>
<evidence type="ECO:0000256" key="2">
    <source>
        <dbReference type="SAM" id="Phobius"/>
    </source>
</evidence>
<keyword evidence="5" id="KW-1185">Reference proteome</keyword>
<dbReference type="Pfam" id="PF01734">
    <property type="entry name" value="Patatin"/>
    <property type="match status" value="1"/>
</dbReference>
<keyword evidence="2" id="KW-1133">Transmembrane helix</keyword>
<protein>
    <submittedName>
        <fullName evidence="4">Patatin-like phospholipase family protein</fullName>
    </submittedName>
</protein>
<keyword evidence="2" id="KW-0812">Transmembrane</keyword>
<evidence type="ECO:0000313" key="4">
    <source>
        <dbReference type="EMBL" id="MBL0743434.1"/>
    </source>
</evidence>
<keyword evidence="1" id="KW-0443">Lipid metabolism</keyword>
<evidence type="ECO:0000313" key="5">
    <source>
        <dbReference type="Proteomes" id="UP000613030"/>
    </source>
</evidence>
<feature type="transmembrane region" description="Helical" evidence="2">
    <location>
        <begin position="367"/>
        <end position="386"/>
    </location>
</feature>
<proteinExistence type="predicted"/>
<feature type="transmembrane region" description="Helical" evidence="2">
    <location>
        <begin position="133"/>
        <end position="151"/>
    </location>
</feature>
<feature type="transmembrane region" description="Helical" evidence="2">
    <location>
        <begin position="427"/>
        <end position="448"/>
    </location>
</feature>
<feature type="transmembrane region" description="Helical" evidence="2">
    <location>
        <begin position="70"/>
        <end position="95"/>
    </location>
</feature>
<organism evidence="4 5">
    <name type="scientific">Chryseolinea lacunae</name>
    <dbReference type="NCBI Taxonomy" id="2801331"/>
    <lineage>
        <taxon>Bacteria</taxon>
        <taxon>Pseudomonadati</taxon>
        <taxon>Bacteroidota</taxon>
        <taxon>Cytophagia</taxon>
        <taxon>Cytophagales</taxon>
        <taxon>Fulvivirgaceae</taxon>
        <taxon>Chryseolinea</taxon>
    </lineage>
</organism>
<evidence type="ECO:0000259" key="3">
    <source>
        <dbReference type="Pfam" id="PF01734"/>
    </source>
</evidence>
<sequence>MLKFFERNKFLILSGALVFFLVVLCWITSYNDKLVTTDAPLKIVSLQWTWNAEKAHAIVQSWKEKDVIAIALHSISIDYLFIVAYTLLLMCCVLARNRVPKPAPLQNSAGRSADASTESPHQPEFYLTTATKFFITLCMVAAGCDAIENVFTTRFILTENVNPVFFALPALIKYVSLGLVAIHLVLFIRFQWDALRELLKALRTYVTGIFFVLVSYFLFIRVSPGQDVVIQIAEWWGPFLWTMFSVIAWTIISWYSSRVVGYQKFENLNEPNRIAESLHMHIPRIIAFNALVSIQAAILALPTIGKLDQCQLWIFVIIQNLFYFVWHNLFNNERRVLHGTITVLVVLVYAVAAFWLRCDNSRHQRWLPLIALLLFIFELALLWLFIRRRAKLNSNAGSTSFVEITVASKSFRTPVRLPAEERTFFKWFNLFALVGIVVYVTGFFSFWLDNRMGPLAVALLAFGILVGLLNVISMLTIYKRVNFFVLLLVVALIVGNLYNPYEVRLHDLVENKEHHVERPDLKTYFHLWLAARKTLLDSTVLAKDDTFSVYVVIADGGASRSGYWVSSVLSALQDRSMKNVSGHTFDRHVLALSGASGGSVGTATFYSMLKTNPKGQTYLEKSRTFLKEDFLSPVITHLLGSDIIQHIVPLRWLGIGDRAQALEEVMEYFSQKSLDSTFEKPFTRVIDTTGQLPMLFINTTHVQQGAPAVVSSIKLKGFSHRVDVLDSVGKTHDLLFSTAVVLGARFPYISPAGSIDENYFVDGGYFDNTGAGVVHEMLQQLDSLYRGGGLDKNDSMLYSRLSFKLIHLSNSALESSGSSGIHPVINDAAAPLLTVLGTYSSQTDVNNQRLSSFLKKLDPKTPDLNINLYIKQDTIYPINWVISDYNLTRMNRRLKNAITQKECTEILSSLVPK</sequence>
<name>A0ABS1KVP1_9BACT</name>
<feature type="transmembrane region" description="Helical" evidence="2">
    <location>
        <begin position="235"/>
        <end position="255"/>
    </location>
</feature>
<feature type="transmembrane region" description="Helical" evidence="2">
    <location>
        <begin position="454"/>
        <end position="474"/>
    </location>
</feature>
<dbReference type="Proteomes" id="UP000613030">
    <property type="component" value="Unassembled WGS sequence"/>
</dbReference>
<feature type="transmembrane region" description="Helical" evidence="2">
    <location>
        <begin position="171"/>
        <end position="190"/>
    </location>
</feature>